<dbReference type="GO" id="GO:0015628">
    <property type="term" value="P:protein secretion by the type II secretion system"/>
    <property type="evidence" value="ECO:0007669"/>
    <property type="project" value="InterPro"/>
</dbReference>
<dbReference type="Gene3D" id="3.30.700.10">
    <property type="entry name" value="Glycoprotein, Type 4 Pilin"/>
    <property type="match status" value="1"/>
</dbReference>
<dbReference type="InterPro" id="IPR013545">
    <property type="entry name" value="T2SS_protein-GspG_C"/>
</dbReference>
<dbReference type="EMBL" id="JACHIF010000001">
    <property type="protein sequence ID" value="MBB5036120.1"/>
    <property type="molecule type" value="Genomic_DNA"/>
</dbReference>
<feature type="domain" description="Type II secretion system protein GspG C-terminal" evidence="3">
    <location>
        <begin position="54"/>
        <end position="146"/>
    </location>
</feature>
<evidence type="ECO:0000256" key="2">
    <source>
        <dbReference type="SAM" id="MobiDB-lite"/>
    </source>
</evidence>
<comment type="caution">
    <text evidence="4">The sequence shown here is derived from an EMBL/GenBank/DDBJ whole genome shotgun (WGS) entry which is preliminary data.</text>
</comment>
<evidence type="ECO:0000256" key="1">
    <source>
        <dbReference type="ARBA" id="ARBA00022481"/>
    </source>
</evidence>
<organism evidence="4 5">
    <name type="scientific">Prosthecobacter dejongeii</name>
    <dbReference type="NCBI Taxonomy" id="48465"/>
    <lineage>
        <taxon>Bacteria</taxon>
        <taxon>Pseudomonadati</taxon>
        <taxon>Verrucomicrobiota</taxon>
        <taxon>Verrucomicrobiia</taxon>
        <taxon>Verrucomicrobiales</taxon>
        <taxon>Verrucomicrobiaceae</taxon>
        <taxon>Prosthecobacter</taxon>
    </lineage>
</organism>
<sequence length="150" mass="16270">MNTRLQLPSRITTVSSQVRTSLRQGFTLMEMMLVLAIIALLIAIGAVALKDVSGTSEIIAARAHIGTIRTTIISYKTLNRSLPGKLEDLVTPPANAKVKKSLISESGITDPWGSKYQYRSPAKTNNGQPFEVYSMGPDKKDGGDDDVYAD</sequence>
<dbReference type="InterPro" id="IPR000983">
    <property type="entry name" value="Bac_GSPG_pilin"/>
</dbReference>
<dbReference type="GO" id="GO:0015627">
    <property type="term" value="C:type II protein secretion system complex"/>
    <property type="evidence" value="ECO:0007669"/>
    <property type="project" value="InterPro"/>
</dbReference>
<dbReference type="SUPFAM" id="SSF54523">
    <property type="entry name" value="Pili subunits"/>
    <property type="match status" value="1"/>
</dbReference>
<gene>
    <name evidence="4" type="ORF">HNQ64_000354</name>
</gene>
<evidence type="ECO:0000313" key="5">
    <source>
        <dbReference type="Proteomes" id="UP000534294"/>
    </source>
</evidence>
<evidence type="ECO:0000259" key="3">
    <source>
        <dbReference type="Pfam" id="PF08334"/>
    </source>
</evidence>
<evidence type="ECO:0000313" key="4">
    <source>
        <dbReference type="EMBL" id="MBB5036120.1"/>
    </source>
</evidence>
<accession>A0A7W7YHS9</accession>
<dbReference type="NCBIfam" id="TIGR02532">
    <property type="entry name" value="IV_pilin_GFxxxE"/>
    <property type="match status" value="1"/>
</dbReference>
<name>A0A7W7YHS9_9BACT</name>
<keyword evidence="1" id="KW-0488">Methylation</keyword>
<dbReference type="PRINTS" id="PR00813">
    <property type="entry name" value="BCTERIALGSPG"/>
</dbReference>
<protein>
    <submittedName>
        <fullName evidence="4">General secretion pathway protein G</fullName>
    </submittedName>
</protein>
<dbReference type="Pfam" id="PF08334">
    <property type="entry name" value="T2SSG"/>
    <property type="match status" value="1"/>
</dbReference>
<reference evidence="4 5" key="1">
    <citation type="submission" date="2020-08" db="EMBL/GenBank/DDBJ databases">
        <title>Genomic Encyclopedia of Type Strains, Phase IV (KMG-IV): sequencing the most valuable type-strain genomes for metagenomic binning, comparative biology and taxonomic classification.</title>
        <authorList>
            <person name="Goeker M."/>
        </authorList>
    </citation>
    <scope>NUCLEOTIDE SEQUENCE [LARGE SCALE GENOMIC DNA]</scope>
    <source>
        <strain evidence="4 5">DSM 12251</strain>
    </source>
</reference>
<dbReference type="Pfam" id="PF07963">
    <property type="entry name" value="N_methyl"/>
    <property type="match status" value="1"/>
</dbReference>
<dbReference type="Proteomes" id="UP000534294">
    <property type="component" value="Unassembled WGS sequence"/>
</dbReference>
<feature type="region of interest" description="Disordered" evidence="2">
    <location>
        <begin position="106"/>
        <end position="150"/>
    </location>
</feature>
<dbReference type="InterPro" id="IPR045584">
    <property type="entry name" value="Pilin-like"/>
</dbReference>
<dbReference type="RefSeq" id="WP_184204591.1">
    <property type="nucleotide sequence ID" value="NZ_JACHIF010000001.1"/>
</dbReference>
<dbReference type="AlphaFoldDB" id="A0A7W7YHS9"/>
<keyword evidence="5" id="KW-1185">Reference proteome</keyword>
<proteinExistence type="predicted"/>
<dbReference type="InterPro" id="IPR012902">
    <property type="entry name" value="N_methyl_site"/>
</dbReference>